<name>A0A6A3MIY8_9STRA</name>
<evidence type="ECO:0000313" key="4">
    <source>
        <dbReference type="Proteomes" id="UP000434957"/>
    </source>
</evidence>
<dbReference type="Proteomes" id="UP000434957">
    <property type="component" value="Unassembled WGS sequence"/>
</dbReference>
<evidence type="ECO:0000313" key="3">
    <source>
        <dbReference type="Proteomes" id="UP000429607"/>
    </source>
</evidence>
<comment type="caution">
    <text evidence="1">The sequence shown here is derived from an EMBL/GenBank/DDBJ whole genome shotgun (WGS) entry which is preliminary data.</text>
</comment>
<gene>
    <name evidence="1" type="ORF">PR001_g10543</name>
    <name evidence="2" type="ORF">PR003_g11031</name>
</gene>
<dbReference type="AlphaFoldDB" id="A0A6A3MIY8"/>
<proteinExistence type="predicted"/>
<organism evidence="1 3">
    <name type="scientific">Phytophthora rubi</name>
    <dbReference type="NCBI Taxonomy" id="129364"/>
    <lineage>
        <taxon>Eukaryota</taxon>
        <taxon>Sar</taxon>
        <taxon>Stramenopiles</taxon>
        <taxon>Oomycota</taxon>
        <taxon>Peronosporomycetes</taxon>
        <taxon>Peronosporales</taxon>
        <taxon>Peronosporaceae</taxon>
        <taxon>Phytophthora</taxon>
    </lineage>
</organism>
<evidence type="ECO:0000313" key="2">
    <source>
        <dbReference type="EMBL" id="KAE9339390.1"/>
    </source>
</evidence>
<dbReference type="EMBL" id="QXFT01000621">
    <property type="protein sequence ID" value="KAE9339390.1"/>
    <property type="molecule type" value="Genomic_DNA"/>
</dbReference>
<reference evidence="1 3" key="1">
    <citation type="submission" date="2018-09" db="EMBL/GenBank/DDBJ databases">
        <title>Genomic investigation of the strawberry pathogen Phytophthora fragariae indicates pathogenicity is determined by transcriptional variation in three key races.</title>
        <authorList>
            <person name="Adams T.M."/>
            <person name="Armitage A.D."/>
            <person name="Sobczyk M.K."/>
            <person name="Bates H.J."/>
            <person name="Dunwell J.M."/>
            <person name="Nellist C.F."/>
            <person name="Harrison R.J."/>
        </authorList>
    </citation>
    <scope>NUCLEOTIDE SEQUENCE [LARGE SCALE GENOMIC DNA]</scope>
    <source>
        <strain evidence="1 3">SCRP249</strain>
        <strain evidence="2 4">SCRP333</strain>
    </source>
</reference>
<accession>A0A6A3MIY8</accession>
<evidence type="ECO:0000313" key="1">
    <source>
        <dbReference type="EMBL" id="KAE9032580.1"/>
    </source>
</evidence>
<sequence>MSVRDPYRKAFDRCGGGGYPTLDDQQWARFLDLLVDASFLSDDLAQRFKREHEGELHSFESFQRDLSKWSDTFTAGSHVDSIIDDLKKKTQFLGQVVNTQRQTDPIEPNFLQPVVKQAEALRVKLAELEEITGDTLASKWVQADFSASDDVRPERACPWKFQHANARYLRVEDRQRARYQLRLHQCDENTDRVLKETFYPGLLGFREVQVGMATLVSRKQNTGDDDEDNGAELAIVMMVRRQSASEEALLWLDNLVSAYRQLSLSPYVQQYLGSEDVAGTKQEAMTMEDVTTRHYFEFVQARSLSEMLSDDGFLLETSSLFKLYAHELLLVLIDLLEQSIHQLNTRILPENVMISHSGRRLFLGKLDFGDYIDPFQKNSLSEVMEKREGALLEDLSVIIFSMLYPVTLPRNLNDFRSQYLACRDDNFVFKYRINCKSQQGLSQSDDICVSCSDTFAIVLSGDNVFDEMWSCRVSSKSVLACVNCHYSPMEFHFLAKSKGESTIFFEPMGNYAAGAFSVSVKVCRENFRLHESKVQILISVCAAGAGSTSAFVPHASPRMLLEHEIFQALSTSESHQVERELLERV</sequence>
<dbReference type="Proteomes" id="UP000429607">
    <property type="component" value="Unassembled WGS sequence"/>
</dbReference>
<dbReference type="EMBL" id="QXFV01000622">
    <property type="protein sequence ID" value="KAE9032580.1"/>
    <property type="molecule type" value="Genomic_DNA"/>
</dbReference>
<keyword evidence="4" id="KW-1185">Reference proteome</keyword>
<protein>
    <submittedName>
        <fullName evidence="1">Uncharacterized protein</fullName>
    </submittedName>
</protein>